<proteinExistence type="predicted"/>
<gene>
    <name evidence="1" type="ORF">Phi19:1_gp068</name>
</gene>
<reference evidence="2" key="2">
    <citation type="submission" date="2013-03" db="EMBL/GenBank/DDBJ databases">
        <title>The Cellulophaga phages: a novel, diverse, and globally ubiquitous model system.</title>
        <authorList>
            <person name="Holmfeldt K."/>
            <person name="Solonenko N."/>
            <person name="Shah M."/>
            <person name="Corrier K."/>
            <person name="Riemann L."/>
            <person name="VerBerkmoes N.C."/>
            <person name="Sullivan M.B."/>
        </authorList>
    </citation>
    <scope>NUCLEOTIDE SEQUENCE [LARGE SCALE GENOMIC DNA]</scope>
</reference>
<evidence type="ECO:0000313" key="2">
    <source>
        <dbReference type="Proteomes" id="UP000014730"/>
    </source>
</evidence>
<organism evidence="1 2">
    <name type="scientific">Cellulophaga phage phi19:1</name>
    <dbReference type="NCBI Taxonomy" id="1327970"/>
    <lineage>
        <taxon>Viruses</taxon>
        <taxon>Duplodnaviria</taxon>
        <taxon>Heunggongvirae</taxon>
        <taxon>Uroviricota</taxon>
        <taxon>Caudoviricetes</taxon>
        <taxon>Assiduviridae</taxon>
        <taxon>Cellubavirus</taxon>
        <taxon>Cellubavirus phi19una</taxon>
    </lineage>
</organism>
<accession>R9ZZH3</accession>
<dbReference type="Proteomes" id="UP000014730">
    <property type="component" value="Segment"/>
</dbReference>
<protein>
    <submittedName>
        <fullName evidence="1">Uncharacterized protein</fullName>
    </submittedName>
</protein>
<keyword evidence="2" id="KW-1185">Reference proteome</keyword>
<name>R9ZZH3_9CAUD</name>
<sequence length="91" mass="10792">MTPEEFRISKGYGFDYFQELTGTCIMPNYINIEKFAKEYHEHVNVKLEEDICEEIKRKLLDINKNRQVPSAKHDLGYSNGFVDCYEFMSNK</sequence>
<evidence type="ECO:0000313" key="1">
    <source>
        <dbReference type="EMBL" id="AGO47358.1"/>
    </source>
</evidence>
<dbReference type="GeneID" id="16880883"/>
<dbReference type="EMBL" id="KC821607">
    <property type="protein sequence ID" value="AGO47358.1"/>
    <property type="molecule type" value="Genomic_DNA"/>
</dbReference>
<dbReference type="KEGG" id="vg:16880883"/>
<dbReference type="RefSeq" id="YP_008241761.1">
    <property type="nucleotide sequence ID" value="NC_021799.1"/>
</dbReference>
<reference evidence="1 2" key="1">
    <citation type="journal article" date="2013" name="Proc. Natl. Acad. Sci. U.S.A.">
        <title>Twelve previously unknown phage genera are ubiquitous in global oceans.</title>
        <authorList>
            <person name="Holmfeldt K."/>
            <person name="Solonenko N."/>
            <person name="Shah M."/>
            <person name="Corrier K."/>
            <person name="Riemann L."/>
            <person name="Verberkmoes N.C."/>
            <person name="Sullivan M.B."/>
        </authorList>
    </citation>
    <scope>NUCLEOTIDE SEQUENCE [LARGE SCALE GENOMIC DNA]</scope>
    <source>
        <strain evidence="1">Phi19:1</strain>
    </source>
</reference>